<gene>
    <name evidence="2" type="ORF">L227DRAFT_609419</name>
</gene>
<accession>A0A5C2SGE9</accession>
<dbReference type="STRING" id="1328759.A0A5C2SGE9"/>
<keyword evidence="3" id="KW-1185">Reference proteome</keyword>
<dbReference type="AlphaFoldDB" id="A0A5C2SGE9"/>
<dbReference type="OrthoDB" id="2726318at2759"/>
<feature type="compositionally biased region" description="Gly residues" evidence="1">
    <location>
        <begin position="77"/>
        <end position="88"/>
    </location>
</feature>
<sequence>MNSPGRMSPTNSESSSDSPDNELDEYTRAGAEDPTPFVSHSTSSGFAAASKRRLPGGMYIAGFNARDPKSRRKDLRGGGGMWDQGGPGSSRSQRGDDLVDQALVDMLRVQFGDPFDETPLKKASVGN</sequence>
<dbReference type="Proteomes" id="UP000313359">
    <property type="component" value="Unassembled WGS sequence"/>
</dbReference>
<feature type="compositionally biased region" description="Low complexity" evidence="1">
    <location>
        <begin position="8"/>
        <end position="18"/>
    </location>
</feature>
<evidence type="ECO:0000313" key="2">
    <source>
        <dbReference type="EMBL" id="RPD62875.1"/>
    </source>
</evidence>
<proteinExistence type="predicted"/>
<name>A0A5C2SGE9_9APHY</name>
<evidence type="ECO:0000256" key="1">
    <source>
        <dbReference type="SAM" id="MobiDB-lite"/>
    </source>
</evidence>
<dbReference type="EMBL" id="ML122258">
    <property type="protein sequence ID" value="RPD62875.1"/>
    <property type="molecule type" value="Genomic_DNA"/>
</dbReference>
<feature type="region of interest" description="Disordered" evidence="1">
    <location>
        <begin position="1"/>
        <end position="98"/>
    </location>
</feature>
<protein>
    <submittedName>
        <fullName evidence="2">Uncharacterized protein</fullName>
    </submittedName>
</protein>
<evidence type="ECO:0000313" key="3">
    <source>
        <dbReference type="Proteomes" id="UP000313359"/>
    </source>
</evidence>
<reference evidence="2" key="1">
    <citation type="journal article" date="2018" name="Genome Biol. Evol.">
        <title>Genomics and development of Lentinus tigrinus, a white-rot wood-decaying mushroom with dimorphic fruiting bodies.</title>
        <authorList>
            <person name="Wu B."/>
            <person name="Xu Z."/>
            <person name="Knudson A."/>
            <person name="Carlson A."/>
            <person name="Chen N."/>
            <person name="Kovaka S."/>
            <person name="LaButti K."/>
            <person name="Lipzen A."/>
            <person name="Pennachio C."/>
            <person name="Riley R."/>
            <person name="Schakwitz W."/>
            <person name="Umezawa K."/>
            <person name="Ohm R.A."/>
            <person name="Grigoriev I.V."/>
            <person name="Nagy L.G."/>
            <person name="Gibbons J."/>
            <person name="Hibbett D."/>
        </authorList>
    </citation>
    <scope>NUCLEOTIDE SEQUENCE [LARGE SCALE GENOMIC DNA]</scope>
    <source>
        <strain evidence="2">ALCF2SS1-6</strain>
    </source>
</reference>
<organism evidence="2 3">
    <name type="scientific">Lentinus tigrinus ALCF2SS1-6</name>
    <dbReference type="NCBI Taxonomy" id="1328759"/>
    <lineage>
        <taxon>Eukaryota</taxon>
        <taxon>Fungi</taxon>
        <taxon>Dikarya</taxon>
        <taxon>Basidiomycota</taxon>
        <taxon>Agaricomycotina</taxon>
        <taxon>Agaricomycetes</taxon>
        <taxon>Polyporales</taxon>
        <taxon>Polyporaceae</taxon>
        <taxon>Lentinus</taxon>
    </lineage>
</organism>